<proteinExistence type="predicted"/>
<dbReference type="AlphaFoldDB" id="A0A1G1VLP6"/>
<keyword evidence="1" id="KW-1133">Transmembrane helix</keyword>
<gene>
    <name evidence="2" type="ORF">A2785_01040</name>
</gene>
<accession>A0A1G1VLP6</accession>
<dbReference type="Proteomes" id="UP000179069">
    <property type="component" value="Unassembled WGS sequence"/>
</dbReference>
<sequence>MPKSREKITSKSRKTRSRKKLVIFGGFGFFIIIYIVLQFYTPRSTLQWEEKQGKNPPLRELCQEPEQIFPPTSRQWPFPAFSPDGKYYIDVADFKLGKKKILGVFKTDTQKEVGRYYSAYSSLFIFCWAKDSSGIYVADRDPGGTGFGIFSPPGKIGPTRKVIVP</sequence>
<comment type="caution">
    <text evidence="2">The sequence shown here is derived from an EMBL/GenBank/DDBJ whole genome shotgun (WGS) entry which is preliminary data.</text>
</comment>
<protein>
    <submittedName>
        <fullName evidence="2">Uncharacterized protein</fullName>
    </submittedName>
</protein>
<evidence type="ECO:0000313" key="3">
    <source>
        <dbReference type="Proteomes" id="UP000179069"/>
    </source>
</evidence>
<name>A0A1G1VLP6_9BACT</name>
<feature type="transmembrane region" description="Helical" evidence="1">
    <location>
        <begin position="21"/>
        <end position="40"/>
    </location>
</feature>
<evidence type="ECO:0000313" key="2">
    <source>
        <dbReference type="EMBL" id="OGY16157.1"/>
    </source>
</evidence>
<dbReference type="EMBL" id="MHCI01000019">
    <property type="protein sequence ID" value="OGY16157.1"/>
    <property type="molecule type" value="Genomic_DNA"/>
</dbReference>
<organism evidence="2 3">
    <name type="scientific">Candidatus Chisholmbacteria bacterium RIFCSPHIGHO2_01_FULL_49_18</name>
    <dbReference type="NCBI Taxonomy" id="1797590"/>
    <lineage>
        <taxon>Bacteria</taxon>
        <taxon>Candidatus Chisholmiibacteriota</taxon>
    </lineage>
</organism>
<keyword evidence="1" id="KW-0812">Transmembrane</keyword>
<evidence type="ECO:0000256" key="1">
    <source>
        <dbReference type="SAM" id="Phobius"/>
    </source>
</evidence>
<reference evidence="2 3" key="1">
    <citation type="journal article" date="2016" name="Nat. Commun.">
        <title>Thousands of microbial genomes shed light on interconnected biogeochemical processes in an aquifer system.</title>
        <authorList>
            <person name="Anantharaman K."/>
            <person name="Brown C.T."/>
            <person name="Hug L.A."/>
            <person name="Sharon I."/>
            <person name="Castelle C.J."/>
            <person name="Probst A.J."/>
            <person name="Thomas B.C."/>
            <person name="Singh A."/>
            <person name="Wilkins M.J."/>
            <person name="Karaoz U."/>
            <person name="Brodie E.L."/>
            <person name="Williams K.H."/>
            <person name="Hubbard S.S."/>
            <person name="Banfield J.F."/>
        </authorList>
    </citation>
    <scope>NUCLEOTIDE SEQUENCE [LARGE SCALE GENOMIC DNA]</scope>
</reference>
<keyword evidence="1" id="KW-0472">Membrane</keyword>